<dbReference type="RefSeq" id="WP_005174171.1">
    <property type="nucleotide sequence ID" value="NZ_BANR01000006.1"/>
</dbReference>
<dbReference type="STRING" id="1220583.GOACH_06_02050"/>
<dbReference type="eggNOG" id="ENOG5032E9Z">
    <property type="taxonomic scope" value="Bacteria"/>
</dbReference>
<dbReference type="Proteomes" id="UP000010988">
    <property type="component" value="Unassembled WGS sequence"/>
</dbReference>
<dbReference type="OrthoDB" id="4379926at2"/>
<name>L7KLW5_9ACTN</name>
<evidence type="ECO:0000313" key="2">
    <source>
        <dbReference type="Proteomes" id="UP000010988"/>
    </source>
</evidence>
<sequence>MILADQIEGIARAAIESIVAASREFSTTQHELARALAEHRRDAGSQTARLRAQLEDDADGAEAMPRLLLPADMTEASPHSPTGTA</sequence>
<organism evidence="1 2">
    <name type="scientific">Gordonia aichiensis NBRC 108223</name>
    <dbReference type="NCBI Taxonomy" id="1220583"/>
    <lineage>
        <taxon>Bacteria</taxon>
        <taxon>Bacillati</taxon>
        <taxon>Actinomycetota</taxon>
        <taxon>Actinomycetes</taxon>
        <taxon>Mycobacteriales</taxon>
        <taxon>Gordoniaceae</taxon>
        <taxon>Gordonia</taxon>
    </lineage>
</organism>
<dbReference type="AlphaFoldDB" id="L7KLW5"/>
<dbReference type="EMBL" id="BANR01000006">
    <property type="protein sequence ID" value="GAC48708.1"/>
    <property type="molecule type" value="Genomic_DNA"/>
</dbReference>
<reference evidence="1 2" key="1">
    <citation type="submission" date="2012-12" db="EMBL/GenBank/DDBJ databases">
        <title>Whole genome shotgun sequence of Gordonia aichiensis NBRC 108223.</title>
        <authorList>
            <person name="Isaki-Nakamura S."/>
            <person name="Hosoyama A."/>
            <person name="Tsuchikane K."/>
            <person name="Ando Y."/>
            <person name="Baba S."/>
            <person name="Ohji S."/>
            <person name="Hamada M."/>
            <person name="Tamura T."/>
            <person name="Yamazoe A."/>
            <person name="Yamazaki S."/>
            <person name="Fujita N."/>
        </authorList>
    </citation>
    <scope>NUCLEOTIDE SEQUENCE [LARGE SCALE GENOMIC DNA]</scope>
    <source>
        <strain evidence="1 2">NBRC 108223</strain>
    </source>
</reference>
<keyword evidence="2" id="KW-1185">Reference proteome</keyword>
<gene>
    <name evidence="1" type="ORF">GOACH_06_02050</name>
</gene>
<protein>
    <submittedName>
        <fullName evidence="1">Uncharacterized protein</fullName>
    </submittedName>
</protein>
<comment type="caution">
    <text evidence="1">The sequence shown here is derived from an EMBL/GenBank/DDBJ whole genome shotgun (WGS) entry which is preliminary data.</text>
</comment>
<proteinExistence type="predicted"/>
<evidence type="ECO:0000313" key="1">
    <source>
        <dbReference type="EMBL" id="GAC48708.1"/>
    </source>
</evidence>
<accession>L7KLW5</accession>